<feature type="transmembrane region" description="Helical" evidence="1">
    <location>
        <begin position="48"/>
        <end position="70"/>
    </location>
</feature>
<dbReference type="EMBL" id="BOPG01000063">
    <property type="protein sequence ID" value="GIJ61015.1"/>
    <property type="molecule type" value="Genomic_DNA"/>
</dbReference>
<dbReference type="RefSeq" id="WP_204005726.1">
    <property type="nucleotide sequence ID" value="NZ_BOPG01000063.1"/>
</dbReference>
<keyword evidence="1" id="KW-0812">Transmembrane</keyword>
<comment type="caution">
    <text evidence="2">The sequence shown here is derived from an EMBL/GenBank/DDBJ whole genome shotgun (WGS) entry which is preliminary data.</text>
</comment>
<dbReference type="Proteomes" id="UP000612585">
    <property type="component" value="Unassembled WGS sequence"/>
</dbReference>
<keyword evidence="1" id="KW-1133">Transmembrane helix</keyword>
<evidence type="ECO:0000313" key="2">
    <source>
        <dbReference type="EMBL" id="GIJ61015.1"/>
    </source>
</evidence>
<feature type="transmembrane region" description="Helical" evidence="1">
    <location>
        <begin position="90"/>
        <end position="108"/>
    </location>
</feature>
<proteinExistence type="predicted"/>
<keyword evidence="1" id="KW-0472">Membrane</keyword>
<accession>A0A8J4E3L9</accession>
<keyword evidence="3" id="KW-1185">Reference proteome</keyword>
<sequence>MVIVAYALAAGFCRPLTVPALAAVLLVGVPLVWLGVRRAPAVPAVSGRTVAVWSGVAAVGVALELALRLGPNNTAWPTLSTLLDPLLETYPGRVAGYLLWLGAGAWLVRQGQER</sequence>
<name>A0A8J4E3L9_9ACTN</name>
<reference evidence="2" key="1">
    <citation type="submission" date="2021-01" db="EMBL/GenBank/DDBJ databases">
        <title>Whole genome shotgun sequence of Virgisporangium aurantiacum NBRC 16421.</title>
        <authorList>
            <person name="Komaki H."/>
            <person name="Tamura T."/>
        </authorList>
    </citation>
    <scope>NUCLEOTIDE SEQUENCE</scope>
    <source>
        <strain evidence="2">NBRC 16421</strain>
    </source>
</reference>
<evidence type="ECO:0000256" key="1">
    <source>
        <dbReference type="SAM" id="Phobius"/>
    </source>
</evidence>
<dbReference type="AlphaFoldDB" id="A0A8J4E3L9"/>
<evidence type="ECO:0000313" key="3">
    <source>
        <dbReference type="Proteomes" id="UP000612585"/>
    </source>
</evidence>
<feature type="transmembrane region" description="Helical" evidence="1">
    <location>
        <begin position="16"/>
        <end position="36"/>
    </location>
</feature>
<organism evidence="2 3">
    <name type="scientific">Virgisporangium aurantiacum</name>
    <dbReference type="NCBI Taxonomy" id="175570"/>
    <lineage>
        <taxon>Bacteria</taxon>
        <taxon>Bacillati</taxon>
        <taxon>Actinomycetota</taxon>
        <taxon>Actinomycetes</taxon>
        <taxon>Micromonosporales</taxon>
        <taxon>Micromonosporaceae</taxon>
        <taxon>Virgisporangium</taxon>
    </lineage>
</organism>
<gene>
    <name evidence="2" type="ORF">Vau01_085310</name>
</gene>
<protein>
    <submittedName>
        <fullName evidence="2">Uncharacterized protein</fullName>
    </submittedName>
</protein>